<comment type="caution">
    <text evidence="2">The sequence shown here is derived from an EMBL/GenBank/DDBJ whole genome shotgun (WGS) entry which is preliminary data.</text>
</comment>
<name>A0ABN9U0J2_9DINO</name>
<organism evidence="2 3">
    <name type="scientific">Prorocentrum cordatum</name>
    <dbReference type="NCBI Taxonomy" id="2364126"/>
    <lineage>
        <taxon>Eukaryota</taxon>
        <taxon>Sar</taxon>
        <taxon>Alveolata</taxon>
        <taxon>Dinophyceae</taxon>
        <taxon>Prorocentrales</taxon>
        <taxon>Prorocentraceae</taxon>
        <taxon>Prorocentrum</taxon>
    </lineage>
</organism>
<feature type="compositionally biased region" description="Basic and acidic residues" evidence="1">
    <location>
        <begin position="89"/>
        <end position="99"/>
    </location>
</feature>
<dbReference type="EMBL" id="CAUYUJ010015301">
    <property type="protein sequence ID" value="CAK0852214.1"/>
    <property type="molecule type" value="Genomic_DNA"/>
</dbReference>
<protein>
    <submittedName>
        <fullName evidence="2">Uncharacterized protein</fullName>
    </submittedName>
</protein>
<accession>A0ABN9U0J2</accession>
<evidence type="ECO:0000313" key="2">
    <source>
        <dbReference type="EMBL" id="CAK0852214.1"/>
    </source>
</evidence>
<reference evidence="2" key="1">
    <citation type="submission" date="2023-10" db="EMBL/GenBank/DDBJ databases">
        <authorList>
            <person name="Chen Y."/>
            <person name="Shah S."/>
            <person name="Dougan E. K."/>
            <person name="Thang M."/>
            <person name="Chan C."/>
        </authorList>
    </citation>
    <scope>NUCLEOTIDE SEQUENCE [LARGE SCALE GENOMIC DNA]</scope>
</reference>
<feature type="non-terminal residue" evidence="2">
    <location>
        <position position="1"/>
    </location>
</feature>
<feature type="compositionally biased region" description="Low complexity" evidence="1">
    <location>
        <begin position="25"/>
        <end position="42"/>
    </location>
</feature>
<evidence type="ECO:0000313" key="3">
    <source>
        <dbReference type="Proteomes" id="UP001189429"/>
    </source>
</evidence>
<evidence type="ECO:0000256" key="1">
    <source>
        <dbReference type="SAM" id="MobiDB-lite"/>
    </source>
</evidence>
<proteinExistence type="predicted"/>
<keyword evidence="3" id="KW-1185">Reference proteome</keyword>
<feature type="compositionally biased region" description="Basic residues" evidence="1">
    <location>
        <begin position="1"/>
        <end position="14"/>
    </location>
</feature>
<feature type="region of interest" description="Disordered" evidence="1">
    <location>
        <begin position="1"/>
        <end position="109"/>
    </location>
</feature>
<dbReference type="Proteomes" id="UP001189429">
    <property type="component" value="Unassembled WGS sequence"/>
</dbReference>
<sequence>PRRAGGARPRRRVHLPQAAPCRASGAGPRLPQAAPRPAADLPVRQRQDPRAGTEQAAVPRRVAGGASRPLPSARWDTLRTGAGSACRGDVAEKIGRPEGAKLPSRPRAEVPVEKVGSVARAELCARYRETNSTRRGEAAAEISCRAVLSAGPPAGVAAKVNEDGRQVPLEKRPLTWKVGD</sequence>
<gene>
    <name evidence="2" type="ORF">PCOR1329_LOCUS44133</name>
</gene>